<name>E3J3G3_PSEI1</name>
<reference evidence="2 3" key="1">
    <citation type="submission" date="2010-10" db="EMBL/GenBank/DDBJ databases">
        <title>Complete sequence of Frankia sp. EuI1c.</title>
        <authorList>
            <consortium name="US DOE Joint Genome Institute"/>
            <person name="Lucas S."/>
            <person name="Copeland A."/>
            <person name="Lapidus A."/>
            <person name="Cheng J.-F."/>
            <person name="Bruce D."/>
            <person name="Goodwin L."/>
            <person name="Pitluck S."/>
            <person name="Chertkov O."/>
            <person name="Detter J.C."/>
            <person name="Han C."/>
            <person name="Tapia R."/>
            <person name="Land M."/>
            <person name="Hauser L."/>
            <person name="Jeffries C."/>
            <person name="Kyrpides N."/>
            <person name="Ivanova N."/>
            <person name="Mikhailova N."/>
            <person name="Beauchemin N."/>
            <person name="Sen A."/>
            <person name="Sur S.A."/>
            <person name="Gtari M."/>
            <person name="Wall L."/>
            <person name="Tisa L."/>
            <person name="Woyke T."/>
        </authorList>
    </citation>
    <scope>NUCLEOTIDE SEQUENCE [LARGE SCALE GENOMIC DNA]</scope>
    <source>
        <strain evidence="3">DSM 45817 / CECT 9037 / EuI1c</strain>
    </source>
</reference>
<proteinExistence type="predicted"/>
<dbReference type="Proteomes" id="UP000002484">
    <property type="component" value="Chromosome"/>
</dbReference>
<evidence type="ECO:0008006" key="4">
    <source>
        <dbReference type="Google" id="ProtNLM"/>
    </source>
</evidence>
<feature type="compositionally biased region" description="Basic and acidic residues" evidence="1">
    <location>
        <begin position="56"/>
        <end position="68"/>
    </location>
</feature>
<feature type="region of interest" description="Disordered" evidence="1">
    <location>
        <begin position="84"/>
        <end position="125"/>
    </location>
</feature>
<dbReference type="InterPro" id="IPR006764">
    <property type="entry name" value="SAM_dep_MeTrfase_SAV2177_type"/>
</dbReference>
<dbReference type="OrthoDB" id="3204288at2"/>
<evidence type="ECO:0000313" key="2">
    <source>
        <dbReference type="EMBL" id="ADP78165.1"/>
    </source>
</evidence>
<feature type="compositionally biased region" description="Low complexity" evidence="1">
    <location>
        <begin position="19"/>
        <end position="33"/>
    </location>
</feature>
<accession>E3J3G3</accession>
<dbReference type="STRING" id="298654.FraEuI1c_0077"/>
<gene>
    <name evidence="2" type="ordered locus">FraEuI1c_0077</name>
</gene>
<dbReference type="InParanoid" id="E3J3G3"/>
<organism evidence="2 3">
    <name type="scientific">Pseudofrankia inefficax (strain DSM 45817 / CECT 9037 / DDB 130130 / EuI1c)</name>
    <name type="common">Frankia inefficax</name>
    <dbReference type="NCBI Taxonomy" id="298654"/>
    <lineage>
        <taxon>Bacteria</taxon>
        <taxon>Bacillati</taxon>
        <taxon>Actinomycetota</taxon>
        <taxon>Actinomycetes</taxon>
        <taxon>Frankiales</taxon>
        <taxon>Frankiaceae</taxon>
        <taxon>Pseudofrankia</taxon>
    </lineage>
</organism>
<dbReference type="InterPro" id="IPR029063">
    <property type="entry name" value="SAM-dependent_MTases_sf"/>
</dbReference>
<dbReference type="EMBL" id="CP002299">
    <property type="protein sequence ID" value="ADP78165.1"/>
    <property type="molecule type" value="Genomic_DNA"/>
</dbReference>
<dbReference type="Gene3D" id="3.40.50.150">
    <property type="entry name" value="Vaccinia Virus protein VP39"/>
    <property type="match status" value="1"/>
</dbReference>
<sequence length="373" mass="39176">MTSTGPMLARRHGGSIMQASAAPGPLRGAGRARTSGDGPPTSAPSARSGQPAGPHRPGEVARPEESREATSPFSIANLTSVDSQFHSDGPFAPVGPVHPVELGGPGGGLAPIGPGGFRPAGDLNERPSPAGVYDALLGGTAHRRVDRRSALAILLAWPDAPAAARAMKDFLVRAVRFAARNGVNQFLALGGGAGTVDPVHEVACAVAPESQTVYVEPDPLVIARSLPDIRDRQVALVQADVSRPAEVLRHPGVLAHLDVTQPIAIVMVPGLPEIADHEDPREVLRGYREVTARGSLLLFSQLCDEGSARGLRALFERAGQPGAPRPHEQTVELVSTWEPIEPGLVPAEEWNAPDERGHPHFGRLPVYASVGWH</sequence>
<dbReference type="SUPFAM" id="SSF53335">
    <property type="entry name" value="S-adenosyl-L-methionine-dependent methyltransferases"/>
    <property type="match status" value="1"/>
</dbReference>
<dbReference type="RefSeq" id="WP_013421288.1">
    <property type="nucleotide sequence ID" value="NC_014666.1"/>
</dbReference>
<keyword evidence="3" id="KW-1185">Reference proteome</keyword>
<dbReference type="HOGENOM" id="CLU_741363_0_0_11"/>
<evidence type="ECO:0000256" key="1">
    <source>
        <dbReference type="SAM" id="MobiDB-lite"/>
    </source>
</evidence>
<protein>
    <recommendedName>
        <fullName evidence="4">S-adenosyl methyltransferase</fullName>
    </recommendedName>
</protein>
<feature type="compositionally biased region" description="Gly residues" evidence="1">
    <location>
        <begin position="103"/>
        <end position="118"/>
    </location>
</feature>
<dbReference type="AlphaFoldDB" id="E3J3G3"/>
<feature type="region of interest" description="Disordered" evidence="1">
    <location>
        <begin position="1"/>
        <end position="71"/>
    </location>
</feature>
<evidence type="ECO:0000313" key="3">
    <source>
        <dbReference type="Proteomes" id="UP000002484"/>
    </source>
</evidence>
<dbReference type="eggNOG" id="COG1574">
    <property type="taxonomic scope" value="Bacteria"/>
</dbReference>
<dbReference type="KEGG" id="fri:FraEuI1c_0077"/>
<dbReference type="Pfam" id="PF04672">
    <property type="entry name" value="Methyltransf_19"/>
    <property type="match status" value="1"/>
</dbReference>